<evidence type="ECO:0000313" key="3">
    <source>
        <dbReference type="Proteomes" id="UP000568380"/>
    </source>
</evidence>
<keyword evidence="1" id="KW-0812">Transmembrane</keyword>
<dbReference type="Proteomes" id="UP000568380">
    <property type="component" value="Unassembled WGS sequence"/>
</dbReference>
<keyword evidence="1" id="KW-0472">Membrane</keyword>
<reference evidence="2 3" key="1">
    <citation type="submission" date="2020-08" db="EMBL/GenBank/DDBJ databases">
        <title>Genomic Encyclopedia of Type Strains, Phase IV (KMG-IV): sequencing the most valuable type-strain genomes for metagenomic binning, comparative biology and taxonomic classification.</title>
        <authorList>
            <person name="Goeker M."/>
        </authorList>
    </citation>
    <scope>NUCLEOTIDE SEQUENCE [LARGE SCALE GENOMIC DNA]</scope>
    <source>
        <strain evidence="2 3">DSM 45385</strain>
    </source>
</reference>
<name>A0A7W7ZZ78_9ACTN</name>
<evidence type="ECO:0000256" key="1">
    <source>
        <dbReference type="SAM" id="Phobius"/>
    </source>
</evidence>
<sequence length="140" mass="14926">MRAGVNSRFTVVVATVTAALLLALAVPNLGPVVRAARAEGTWGTFTAGRLSCVTHPGGHEACAWYGRFATASGAREVSLYGSARDTMAQGQALKAVDVGRPAQVYTEGGSNEWILTFALVLIGLVLLYPLFSRLRRRITY</sequence>
<feature type="transmembrane region" description="Helical" evidence="1">
    <location>
        <begin position="113"/>
        <end position="131"/>
    </location>
</feature>
<dbReference type="EMBL" id="JACHIN010000002">
    <property type="protein sequence ID" value="MBB5076552.1"/>
    <property type="molecule type" value="Genomic_DNA"/>
</dbReference>
<comment type="caution">
    <text evidence="2">The sequence shown here is derived from an EMBL/GenBank/DDBJ whole genome shotgun (WGS) entry which is preliminary data.</text>
</comment>
<keyword evidence="1" id="KW-1133">Transmembrane helix</keyword>
<gene>
    <name evidence="2" type="ORF">HNR40_002016</name>
</gene>
<accession>A0A7W7ZZ78</accession>
<dbReference type="RefSeq" id="WP_184960008.1">
    <property type="nucleotide sequence ID" value="NZ_JACHIN010000002.1"/>
</dbReference>
<proteinExistence type="predicted"/>
<organism evidence="2 3">
    <name type="scientific">Nonomuraea endophytica</name>
    <dbReference type="NCBI Taxonomy" id="714136"/>
    <lineage>
        <taxon>Bacteria</taxon>
        <taxon>Bacillati</taxon>
        <taxon>Actinomycetota</taxon>
        <taxon>Actinomycetes</taxon>
        <taxon>Streptosporangiales</taxon>
        <taxon>Streptosporangiaceae</taxon>
        <taxon>Nonomuraea</taxon>
    </lineage>
</organism>
<keyword evidence="3" id="KW-1185">Reference proteome</keyword>
<protein>
    <recommendedName>
        <fullName evidence="4">DUF3592 domain-containing protein</fullName>
    </recommendedName>
</protein>
<dbReference type="AlphaFoldDB" id="A0A7W7ZZ78"/>
<evidence type="ECO:0008006" key="4">
    <source>
        <dbReference type="Google" id="ProtNLM"/>
    </source>
</evidence>
<evidence type="ECO:0000313" key="2">
    <source>
        <dbReference type="EMBL" id="MBB5076552.1"/>
    </source>
</evidence>